<gene>
    <name evidence="1" type="ORF">GCM10011333_12290</name>
</gene>
<evidence type="ECO:0000313" key="1">
    <source>
        <dbReference type="EMBL" id="GGA10998.1"/>
    </source>
</evidence>
<evidence type="ECO:0000313" key="2">
    <source>
        <dbReference type="Proteomes" id="UP000616114"/>
    </source>
</evidence>
<keyword evidence="2" id="KW-1185">Reference proteome</keyword>
<dbReference type="Pfam" id="PF04404">
    <property type="entry name" value="ERF"/>
    <property type="match status" value="1"/>
</dbReference>
<proteinExistence type="predicted"/>
<protein>
    <recommendedName>
        <fullName evidence="3">ERF superfamily protein</fullName>
    </recommendedName>
</protein>
<evidence type="ECO:0008006" key="3">
    <source>
        <dbReference type="Google" id="ProtNLM"/>
    </source>
</evidence>
<reference evidence="1" key="2">
    <citation type="submission" date="2020-09" db="EMBL/GenBank/DDBJ databases">
        <authorList>
            <person name="Sun Q."/>
            <person name="Zhou Y."/>
        </authorList>
    </citation>
    <scope>NUCLEOTIDE SEQUENCE</scope>
    <source>
        <strain evidence="1">CGMCC 1.12785</strain>
    </source>
</reference>
<dbReference type="RefSeq" id="WP_188550045.1">
    <property type="nucleotide sequence ID" value="NZ_BMFY01000004.1"/>
</dbReference>
<organism evidence="1 2">
    <name type="scientific">Sediminivirga luteola</name>
    <dbReference type="NCBI Taxonomy" id="1774748"/>
    <lineage>
        <taxon>Bacteria</taxon>
        <taxon>Bacillati</taxon>
        <taxon>Actinomycetota</taxon>
        <taxon>Actinomycetes</taxon>
        <taxon>Micrococcales</taxon>
        <taxon>Brevibacteriaceae</taxon>
        <taxon>Sediminivirga</taxon>
    </lineage>
</organism>
<dbReference type="InterPro" id="IPR007499">
    <property type="entry name" value="ERF_bacteria_virus"/>
</dbReference>
<dbReference type="AlphaFoldDB" id="A0A8J2XK26"/>
<comment type="caution">
    <text evidence="1">The sequence shown here is derived from an EMBL/GenBank/DDBJ whole genome shotgun (WGS) entry which is preliminary data.</text>
</comment>
<name>A0A8J2XK26_9MICO</name>
<sequence length="205" mass="22470">MKIQEAITKVMEEVRAVGKTERNQQQHFNFRGVDATVNALAPVMRKHGVSVRPSQILSRDYEHFTSKSGSQGVACRMVVEYTLTGPEGDSLTGVVAAEANDYGDKATPKCMSVAFRTFLLQAFALPTQDTDPDAEVYDRAQSQGQPVRQRQQWQPPEDYLGLARDAATLDEVRAIWQQASANGAPAAYLDEIKNLSADKPQGVAA</sequence>
<accession>A0A8J2XK26</accession>
<dbReference type="EMBL" id="BMFY01000004">
    <property type="protein sequence ID" value="GGA10998.1"/>
    <property type="molecule type" value="Genomic_DNA"/>
</dbReference>
<reference evidence="1" key="1">
    <citation type="journal article" date="2014" name="Int. J. Syst. Evol. Microbiol.">
        <title>Complete genome sequence of Corynebacterium casei LMG S-19264T (=DSM 44701T), isolated from a smear-ripened cheese.</title>
        <authorList>
            <consortium name="US DOE Joint Genome Institute (JGI-PGF)"/>
            <person name="Walter F."/>
            <person name="Albersmeier A."/>
            <person name="Kalinowski J."/>
            <person name="Ruckert C."/>
        </authorList>
    </citation>
    <scope>NUCLEOTIDE SEQUENCE</scope>
    <source>
        <strain evidence="1">CGMCC 1.12785</strain>
    </source>
</reference>
<dbReference type="Proteomes" id="UP000616114">
    <property type="component" value="Unassembled WGS sequence"/>
</dbReference>